<evidence type="ECO:0000313" key="2">
    <source>
        <dbReference type="EMBL" id="KAF0492591.1"/>
    </source>
</evidence>
<gene>
    <name evidence="2" type="ORF">F8M41_021612</name>
</gene>
<proteinExistence type="predicted"/>
<comment type="caution">
    <text evidence="2">The sequence shown here is derived from an EMBL/GenBank/DDBJ whole genome shotgun (WGS) entry which is preliminary data.</text>
</comment>
<name>A0A8H4EIR7_GIGMA</name>
<dbReference type="OrthoDB" id="2398571at2759"/>
<evidence type="ECO:0000313" key="3">
    <source>
        <dbReference type="Proteomes" id="UP000439903"/>
    </source>
</evidence>
<feature type="coiled-coil region" evidence="1">
    <location>
        <begin position="41"/>
        <end position="68"/>
    </location>
</feature>
<evidence type="ECO:0000256" key="1">
    <source>
        <dbReference type="SAM" id="Coils"/>
    </source>
</evidence>
<dbReference type="EMBL" id="WTPW01000639">
    <property type="protein sequence ID" value="KAF0492591.1"/>
    <property type="molecule type" value="Genomic_DNA"/>
</dbReference>
<protein>
    <submittedName>
        <fullName evidence="2">Uncharacterized protein</fullName>
    </submittedName>
</protein>
<organism evidence="2 3">
    <name type="scientific">Gigaspora margarita</name>
    <dbReference type="NCBI Taxonomy" id="4874"/>
    <lineage>
        <taxon>Eukaryota</taxon>
        <taxon>Fungi</taxon>
        <taxon>Fungi incertae sedis</taxon>
        <taxon>Mucoromycota</taxon>
        <taxon>Glomeromycotina</taxon>
        <taxon>Glomeromycetes</taxon>
        <taxon>Diversisporales</taxon>
        <taxon>Gigasporaceae</taxon>
        <taxon>Gigaspora</taxon>
    </lineage>
</organism>
<dbReference type="AlphaFoldDB" id="A0A8H4EIR7"/>
<dbReference type="Proteomes" id="UP000439903">
    <property type="component" value="Unassembled WGS sequence"/>
</dbReference>
<sequence>MIKILEGKLSLAQKDVISIQKNLSKKEAHSALFRKFENLFLKTKIAELDNIKSKLKSKINELECLKLEAISKPVDPLGHCFAIVGEDNEKNMQSKEQSSITKSDNISAVLQSRPLDNKSVPLI</sequence>
<accession>A0A8H4EIR7</accession>
<keyword evidence="3" id="KW-1185">Reference proteome</keyword>
<reference evidence="2 3" key="1">
    <citation type="journal article" date="2019" name="Environ. Microbiol.">
        <title>At the nexus of three kingdoms: the genome of the mycorrhizal fungus Gigaspora margarita provides insights into plant, endobacterial and fungal interactions.</title>
        <authorList>
            <person name="Venice F."/>
            <person name="Ghignone S."/>
            <person name="Salvioli di Fossalunga A."/>
            <person name="Amselem J."/>
            <person name="Novero M."/>
            <person name="Xianan X."/>
            <person name="Sedzielewska Toro K."/>
            <person name="Morin E."/>
            <person name="Lipzen A."/>
            <person name="Grigoriev I.V."/>
            <person name="Henrissat B."/>
            <person name="Martin F.M."/>
            <person name="Bonfante P."/>
        </authorList>
    </citation>
    <scope>NUCLEOTIDE SEQUENCE [LARGE SCALE GENOMIC DNA]</scope>
    <source>
        <strain evidence="2 3">BEG34</strain>
    </source>
</reference>
<keyword evidence="1" id="KW-0175">Coiled coil</keyword>